<evidence type="ECO:0000313" key="2">
    <source>
        <dbReference type="EMBL" id="CAF0914481.1"/>
    </source>
</evidence>
<sequence>MRSITVNSQSSESLASDEGEHSLLQKDQEQRENVQPQDSSLMLFHNYLKQQQQKRRRPLLGRSLETADDNNSHERRNKRPLMGRDIHNTFKNSKRTRPLMG</sequence>
<dbReference type="EMBL" id="CAJOBC010001719">
    <property type="protein sequence ID" value="CAF3694928.1"/>
    <property type="molecule type" value="Genomic_DNA"/>
</dbReference>
<proteinExistence type="predicted"/>
<feature type="region of interest" description="Disordered" evidence="1">
    <location>
        <begin position="1"/>
        <end position="101"/>
    </location>
</feature>
<feature type="compositionally biased region" description="Basic and acidic residues" evidence="1">
    <location>
        <begin position="18"/>
        <end position="32"/>
    </location>
</feature>
<keyword evidence="4" id="KW-1185">Reference proteome</keyword>
<organism evidence="2 4">
    <name type="scientific">Didymodactylos carnosus</name>
    <dbReference type="NCBI Taxonomy" id="1234261"/>
    <lineage>
        <taxon>Eukaryota</taxon>
        <taxon>Metazoa</taxon>
        <taxon>Spiralia</taxon>
        <taxon>Gnathifera</taxon>
        <taxon>Rotifera</taxon>
        <taxon>Eurotatoria</taxon>
        <taxon>Bdelloidea</taxon>
        <taxon>Philodinida</taxon>
        <taxon>Philodinidae</taxon>
        <taxon>Didymodactylos</taxon>
    </lineage>
</organism>
<accession>A0A814ALI3</accession>
<protein>
    <submittedName>
        <fullName evidence="2">Uncharacterized protein</fullName>
    </submittedName>
</protein>
<dbReference type="EMBL" id="CAJNOQ010001719">
    <property type="protein sequence ID" value="CAF0914481.1"/>
    <property type="molecule type" value="Genomic_DNA"/>
</dbReference>
<gene>
    <name evidence="2" type="ORF">GPM918_LOCUS9321</name>
    <name evidence="3" type="ORF">SRO942_LOCUS9322</name>
</gene>
<feature type="compositionally biased region" description="Basic residues" evidence="1">
    <location>
        <begin position="92"/>
        <end position="101"/>
    </location>
</feature>
<feature type="compositionally biased region" description="Polar residues" evidence="1">
    <location>
        <begin position="1"/>
        <end position="14"/>
    </location>
</feature>
<dbReference type="Proteomes" id="UP000681722">
    <property type="component" value="Unassembled WGS sequence"/>
</dbReference>
<dbReference type="Proteomes" id="UP000663829">
    <property type="component" value="Unassembled WGS sequence"/>
</dbReference>
<evidence type="ECO:0000313" key="4">
    <source>
        <dbReference type="Proteomes" id="UP000663829"/>
    </source>
</evidence>
<evidence type="ECO:0000256" key="1">
    <source>
        <dbReference type="SAM" id="MobiDB-lite"/>
    </source>
</evidence>
<reference evidence="2" key="1">
    <citation type="submission" date="2021-02" db="EMBL/GenBank/DDBJ databases">
        <authorList>
            <person name="Nowell W R."/>
        </authorList>
    </citation>
    <scope>NUCLEOTIDE SEQUENCE</scope>
</reference>
<comment type="caution">
    <text evidence="2">The sequence shown here is derived from an EMBL/GenBank/DDBJ whole genome shotgun (WGS) entry which is preliminary data.</text>
</comment>
<evidence type="ECO:0000313" key="3">
    <source>
        <dbReference type="EMBL" id="CAF3694928.1"/>
    </source>
</evidence>
<dbReference type="AlphaFoldDB" id="A0A814ALI3"/>
<name>A0A814ALI3_9BILA</name>